<name>A0ACD1ACG6_9FIRM</name>
<keyword evidence="1" id="KW-0966">Cell projection</keyword>
<keyword evidence="1" id="KW-0282">Flagellum</keyword>
<accession>A0ACD1ACG6</accession>
<organism evidence="1 2">
    <name type="scientific">Anoxybacterium hadale</name>
    <dbReference type="NCBI Taxonomy" id="3408580"/>
    <lineage>
        <taxon>Bacteria</taxon>
        <taxon>Bacillati</taxon>
        <taxon>Bacillota</taxon>
        <taxon>Clostridia</taxon>
        <taxon>Peptostreptococcales</taxon>
        <taxon>Anaerovoracaceae</taxon>
        <taxon>Anoxybacterium</taxon>
    </lineage>
</organism>
<evidence type="ECO:0000313" key="2">
    <source>
        <dbReference type="Proteomes" id="UP000594014"/>
    </source>
</evidence>
<protein>
    <submittedName>
        <fullName evidence="1">Flagellar protein FlgN</fullName>
    </submittedName>
</protein>
<sequence length="174" mass="20220">MNMESREVIMADKNEYNRVLDKFYEYLCGILKIYQNAVPILKDELDAIMKDEVERLDESLKSQQALLLQTKNFDRQVADYLDALGIKAKNLSDMAGQLPKEEGLRFFGLLGEFDLTMAEVNYYKDKCRMLLQSKLYTIDKVLSRQELPKDNTTYNRSAAEIHGTLFPKAFEKKI</sequence>
<evidence type="ECO:0000313" key="1">
    <source>
        <dbReference type="EMBL" id="QOX63963.1"/>
    </source>
</evidence>
<dbReference type="Proteomes" id="UP000594014">
    <property type="component" value="Chromosome"/>
</dbReference>
<keyword evidence="1" id="KW-0969">Cilium</keyword>
<gene>
    <name evidence="1" type="ORF">FRZ06_11775</name>
</gene>
<proteinExistence type="predicted"/>
<keyword evidence="2" id="KW-1185">Reference proteome</keyword>
<dbReference type="EMBL" id="CP042469">
    <property type="protein sequence ID" value="QOX63963.1"/>
    <property type="molecule type" value="Genomic_DNA"/>
</dbReference>
<reference evidence="1" key="1">
    <citation type="submission" date="2019-08" db="EMBL/GenBank/DDBJ databases">
        <title>Genome sequence of Clostridiales bacterium MT110.</title>
        <authorList>
            <person name="Cao J."/>
        </authorList>
    </citation>
    <scope>NUCLEOTIDE SEQUENCE</scope>
    <source>
        <strain evidence="1">MT110</strain>
    </source>
</reference>